<dbReference type="InterPro" id="IPR009241">
    <property type="entry name" value="HigB-like"/>
</dbReference>
<dbReference type="Pfam" id="PF05973">
    <property type="entry name" value="Gp49"/>
    <property type="match status" value="1"/>
</dbReference>
<dbReference type="RefSeq" id="WP_184487314.1">
    <property type="nucleotide sequence ID" value="NZ_CP025189.1"/>
</dbReference>
<reference evidence="1" key="1">
    <citation type="submission" date="2017-12" db="EMBL/GenBank/DDBJ databases">
        <authorList>
            <person name="Martens C."/>
            <person name="Dahlstrom E."/>
            <person name="Barbian K."/>
            <person name="Sykora L."/>
            <person name="Ricklefs S."/>
            <person name="Bruno D."/>
            <person name="Anzick I."/>
            <person name="Myles I."/>
            <person name="Datta S.K."/>
        </authorList>
    </citation>
    <scope>NUCLEOTIDE SEQUENCE</scope>
    <source>
        <strain evidence="1">AD2</strain>
    </source>
</reference>
<evidence type="ECO:0000313" key="1">
    <source>
        <dbReference type="EMBL" id="AWV23381.1"/>
    </source>
</evidence>
<dbReference type="AlphaFoldDB" id="A0A4Y1MZL2"/>
<accession>A0A4Y1MZL2</accession>
<organism evidence="1">
    <name type="scientific">Roseomonas mucosa</name>
    <dbReference type="NCBI Taxonomy" id="207340"/>
    <lineage>
        <taxon>Bacteria</taxon>
        <taxon>Pseudomonadati</taxon>
        <taxon>Pseudomonadota</taxon>
        <taxon>Alphaproteobacteria</taxon>
        <taxon>Acetobacterales</taxon>
        <taxon>Roseomonadaceae</taxon>
        <taxon>Roseomonas</taxon>
    </lineage>
</organism>
<evidence type="ECO:0008006" key="2">
    <source>
        <dbReference type="Google" id="ProtNLM"/>
    </source>
</evidence>
<gene>
    <name evidence="1" type="ORF">RADP37_05334</name>
</gene>
<sequence>MAPWAIEFHDEFEPEFDAWTEAVREELLAHALLLAEFGPQLSRPHADTLNGSTYSNMKELRFRAADGVWRVAYAFDPDRKAILLVGGSKSGVSEKRFYKSLIERADARYATHLKGRRARSKER</sequence>
<proteinExistence type="predicted"/>
<dbReference type="EMBL" id="CP025189">
    <property type="protein sequence ID" value="AWV23381.1"/>
    <property type="molecule type" value="Genomic_DNA"/>
</dbReference>
<protein>
    <recommendedName>
        <fullName evidence="2">Addiction module toxin RelE</fullName>
    </recommendedName>
</protein>
<name>A0A4Y1MZL2_9PROT</name>